<comment type="caution">
    <text evidence="2">The sequence shown here is derived from an EMBL/GenBank/DDBJ whole genome shotgun (WGS) entry which is preliminary data.</text>
</comment>
<evidence type="ECO:0000313" key="2">
    <source>
        <dbReference type="EMBL" id="DAD22874.1"/>
    </source>
</evidence>
<dbReference type="AlphaFoldDB" id="A0A822XMP8"/>
<keyword evidence="3" id="KW-1185">Reference proteome</keyword>
<reference evidence="2 3" key="1">
    <citation type="journal article" date="2020" name="Mol. Biol. Evol.">
        <title>Distinct Expression and Methylation Patterns for Genes with Different Fates following a Single Whole-Genome Duplication in Flowering Plants.</title>
        <authorList>
            <person name="Shi T."/>
            <person name="Rahmani R.S."/>
            <person name="Gugger P.F."/>
            <person name="Wang M."/>
            <person name="Li H."/>
            <person name="Zhang Y."/>
            <person name="Li Z."/>
            <person name="Wang Q."/>
            <person name="Van de Peer Y."/>
            <person name="Marchal K."/>
            <person name="Chen J."/>
        </authorList>
    </citation>
    <scope>NUCLEOTIDE SEQUENCE [LARGE SCALE GENOMIC DNA]</scope>
    <source>
        <tissue evidence="2">Leaf</tissue>
    </source>
</reference>
<organism evidence="2 3">
    <name type="scientific">Nelumbo nucifera</name>
    <name type="common">Sacred lotus</name>
    <dbReference type="NCBI Taxonomy" id="4432"/>
    <lineage>
        <taxon>Eukaryota</taxon>
        <taxon>Viridiplantae</taxon>
        <taxon>Streptophyta</taxon>
        <taxon>Embryophyta</taxon>
        <taxon>Tracheophyta</taxon>
        <taxon>Spermatophyta</taxon>
        <taxon>Magnoliopsida</taxon>
        <taxon>Proteales</taxon>
        <taxon>Nelumbonaceae</taxon>
        <taxon>Nelumbo</taxon>
    </lineage>
</organism>
<feature type="compositionally biased region" description="Acidic residues" evidence="1">
    <location>
        <begin position="37"/>
        <end position="47"/>
    </location>
</feature>
<dbReference type="EMBL" id="DUZY01000001">
    <property type="protein sequence ID" value="DAD22874.1"/>
    <property type="molecule type" value="Genomic_DNA"/>
</dbReference>
<name>A0A822XMP8_NELNU</name>
<accession>A0A822XMP8</accession>
<sequence length="88" mass="9204">MVNEAEMLRRGGAIDSAGRSEDEDDAVAGELAVVWSDGEDEGGIEGEDSGRVGGPRGYLRIVKRSTNGKGGSVCEDEQTGFESRGAIE</sequence>
<gene>
    <name evidence="2" type="ORF">HUJ06_024336</name>
</gene>
<proteinExistence type="predicted"/>
<dbReference type="Proteomes" id="UP000607653">
    <property type="component" value="Unassembled WGS sequence"/>
</dbReference>
<protein>
    <submittedName>
        <fullName evidence="2">Uncharacterized protein</fullName>
    </submittedName>
</protein>
<evidence type="ECO:0000256" key="1">
    <source>
        <dbReference type="SAM" id="MobiDB-lite"/>
    </source>
</evidence>
<feature type="region of interest" description="Disordered" evidence="1">
    <location>
        <begin position="1"/>
        <end position="88"/>
    </location>
</feature>
<evidence type="ECO:0000313" key="3">
    <source>
        <dbReference type="Proteomes" id="UP000607653"/>
    </source>
</evidence>